<reference evidence="1" key="1">
    <citation type="journal article" date="2021" name="Proc. Natl. Acad. Sci. U.S.A.">
        <title>A Catalog of Tens of Thousands of Viruses from Human Metagenomes Reveals Hidden Associations with Chronic Diseases.</title>
        <authorList>
            <person name="Tisza M.J."/>
            <person name="Buck C.B."/>
        </authorList>
    </citation>
    <scope>NUCLEOTIDE SEQUENCE</scope>
    <source>
        <strain evidence="1">CtBM815</strain>
    </source>
</reference>
<organism evidence="1">
    <name type="scientific">virus sp. ctBM815</name>
    <dbReference type="NCBI Taxonomy" id="2825806"/>
    <lineage>
        <taxon>Viruses</taxon>
    </lineage>
</organism>
<evidence type="ECO:0000313" key="1">
    <source>
        <dbReference type="EMBL" id="DAE31491.1"/>
    </source>
</evidence>
<proteinExistence type="predicted"/>
<protein>
    <submittedName>
        <fullName evidence="1">Uncharacterized protein</fullName>
    </submittedName>
</protein>
<name>A0A8S5RJY5_9VIRU</name>
<accession>A0A8S5RJY5</accession>
<sequence length="59" mass="6901">MLTILIVQHITVRHHTILHLSGNVALKLRGLAWSCRIYITLIKVVIYDLRHYVEHKDSV</sequence>
<dbReference type="EMBL" id="BK059109">
    <property type="protein sequence ID" value="DAE31491.1"/>
    <property type="molecule type" value="Genomic_DNA"/>
</dbReference>